<accession>A0A9Q0FU25</accession>
<dbReference type="Proteomes" id="UP001141552">
    <property type="component" value="Unassembled WGS sequence"/>
</dbReference>
<reference evidence="16" key="1">
    <citation type="submission" date="2022-02" db="EMBL/GenBank/DDBJ databases">
        <authorList>
            <person name="Henning P.M."/>
            <person name="McCubbin A.G."/>
            <person name="Shore J.S."/>
        </authorList>
    </citation>
    <scope>NUCLEOTIDE SEQUENCE</scope>
    <source>
        <strain evidence="16">F60SS</strain>
        <tissue evidence="16">Leaves</tissue>
    </source>
</reference>
<evidence type="ECO:0000256" key="4">
    <source>
        <dbReference type="ARBA" id="ARBA00022679"/>
    </source>
</evidence>
<comment type="catalytic activity">
    <reaction evidence="1">
        <text>S-ubiquitinyl-[E2 ubiquitin-conjugating enzyme]-L-cysteine + [acceptor protein]-L-lysine = [E2 ubiquitin-conjugating enzyme]-L-cysteine + N(6)-ubiquitinyl-[acceptor protein]-L-lysine.</text>
        <dbReference type="EC" id="2.3.2.27"/>
    </reaction>
</comment>
<evidence type="ECO:0000256" key="2">
    <source>
        <dbReference type="ARBA" id="ARBA00004141"/>
    </source>
</evidence>
<evidence type="ECO:0000256" key="6">
    <source>
        <dbReference type="ARBA" id="ARBA00022723"/>
    </source>
</evidence>
<dbReference type="EMBL" id="JAKUCV010003795">
    <property type="protein sequence ID" value="KAJ4837582.1"/>
    <property type="molecule type" value="Genomic_DNA"/>
</dbReference>
<evidence type="ECO:0000256" key="7">
    <source>
        <dbReference type="ARBA" id="ARBA00022771"/>
    </source>
</evidence>
<evidence type="ECO:0000256" key="14">
    <source>
        <dbReference type="SAM" id="Phobius"/>
    </source>
</evidence>
<dbReference type="Pfam" id="PF13920">
    <property type="entry name" value="zf-C3HC4_3"/>
    <property type="match status" value="1"/>
</dbReference>
<reference evidence="16" key="2">
    <citation type="journal article" date="2023" name="Plants (Basel)">
        <title>Annotation of the Turnera subulata (Passifloraceae) Draft Genome Reveals the S-Locus Evolved after the Divergence of Turneroideae from Passifloroideae in a Stepwise Manner.</title>
        <authorList>
            <person name="Henning P.M."/>
            <person name="Roalson E.H."/>
            <person name="Mir W."/>
            <person name="McCubbin A.G."/>
            <person name="Shore J.S."/>
        </authorList>
    </citation>
    <scope>NUCLEOTIDE SEQUENCE</scope>
    <source>
        <strain evidence="16">F60SS</strain>
    </source>
</reference>
<dbReference type="InterPro" id="IPR044231">
    <property type="entry name" value="SP1/SPL1"/>
</dbReference>
<evidence type="ECO:0000313" key="16">
    <source>
        <dbReference type="EMBL" id="KAJ4837582.1"/>
    </source>
</evidence>
<keyword evidence="6" id="KW-0479">Metal-binding</keyword>
<sequence length="373" mass="42266">DLVWYSEVDKLNSIHRVKQLKDLAKLIEDVPLQVEVSGRVGSETPIRCKYSDSIGVVIVEWAIKNFMRKVEVKEDNDVNTKKNGNDVHKCSHCTHQHEHKCSNCMQQHKCSHCMRHCGNHCQNCNSCHTSDNCKQNVKYRWVRDSEYMRSTSRQVPWYLDDGTGRVRVVGARDASGFCFTEGSRVYEDQSGGTEDIQMLGLTRKENILPIGEPLTVIGEAVKDGSGAVRIQRPLSGGFFYVSENNSVDTLIEVSQGSVRFFKYASIGVGVVGVVCLAIFAIDCIQDILERRRRRRRESQNRVLSPAAVERSDQENRGATGEPKMECVICFGEEYNTVFIPCGHICCCLTCSSELTDCPLCRRRIEQIVRTYRH</sequence>
<keyword evidence="7 12" id="KW-0863">Zinc-finger</keyword>
<evidence type="ECO:0000256" key="11">
    <source>
        <dbReference type="ARBA" id="ARBA00023136"/>
    </source>
</evidence>
<name>A0A9Q0FU25_9ROSI</name>
<dbReference type="Pfam" id="PF12483">
    <property type="entry name" value="GIDE"/>
    <property type="match status" value="1"/>
</dbReference>
<dbReference type="PROSITE" id="PS50089">
    <property type="entry name" value="ZF_RING_2"/>
    <property type="match status" value="1"/>
</dbReference>
<dbReference type="GO" id="GO:0016567">
    <property type="term" value="P:protein ubiquitination"/>
    <property type="evidence" value="ECO:0007669"/>
    <property type="project" value="InterPro"/>
</dbReference>
<keyword evidence="8" id="KW-0833">Ubl conjugation pathway</keyword>
<dbReference type="GO" id="GO:0016020">
    <property type="term" value="C:membrane"/>
    <property type="evidence" value="ECO:0007669"/>
    <property type="project" value="UniProtKB-SubCell"/>
</dbReference>
<proteinExistence type="predicted"/>
<feature type="region of interest" description="Disordered" evidence="13">
    <location>
        <begin position="299"/>
        <end position="319"/>
    </location>
</feature>
<dbReference type="InterPro" id="IPR013083">
    <property type="entry name" value="Znf_RING/FYVE/PHD"/>
</dbReference>
<keyword evidence="9" id="KW-0862">Zinc</keyword>
<protein>
    <recommendedName>
        <fullName evidence="3">RING-type E3 ubiquitin transferase</fullName>
        <ecNumber evidence="3">2.3.2.27</ecNumber>
    </recommendedName>
</protein>
<dbReference type="AlphaFoldDB" id="A0A9Q0FU25"/>
<dbReference type="SUPFAM" id="SSF57850">
    <property type="entry name" value="RING/U-box"/>
    <property type="match status" value="1"/>
</dbReference>
<evidence type="ECO:0000256" key="8">
    <source>
        <dbReference type="ARBA" id="ARBA00022786"/>
    </source>
</evidence>
<keyword evidence="10 14" id="KW-1133">Transmembrane helix</keyword>
<feature type="non-terminal residue" evidence="16">
    <location>
        <position position="1"/>
    </location>
</feature>
<keyword evidence="17" id="KW-1185">Reference proteome</keyword>
<dbReference type="PANTHER" id="PTHR47568:SF2">
    <property type="entry name" value="E3 UBIQUITIN-PROTEIN LIGASE SP1-RELATED"/>
    <property type="match status" value="1"/>
</dbReference>
<comment type="caution">
    <text evidence="16">The sequence shown here is derived from an EMBL/GenBank/DDBJ whole genome shotgun (WGS) entry which is preliminary data.</text>
</comment>
<dbReference type="EC" id="2.3.2.27" evidence="3"/>
<evidence type="ECO:0000256" key="9">
    <source>
        <dbReference type="ARBA" id="ARBA00022833"/>
    </source>
</evidence>
<evidence type="ECO:0000313" key="17">
    <source>
        <dbReference type="Proteomes" id="UP001141552"/>
    </source>
</evidence>
<evidence type="ECO:0000259" key="15">
    <source>
        <dbReference type="PROSITE" id="PS50089"/>
    </source>
</evidence>
<dbReference type="Gene3D" id="3.30.40.10">
    <property type="entry name" value="Zinc/RING finger domain, C3HC4 (zinc finger)"/>
    <property type="match status" value="1"/>
</dbReference>
<comment type="subcellular location">
    <subcellularLocation>
        <location evidence="2">Membrane</location>
        <topology evidence="2">Multi-pass membrane protein</topology>
    </subcellularLocation>
</comment>
<feature type="transmembrane region" description="Helical" evidence="14">
    <location>
        <begin position="263"/>
        <end position="284"/>
    </location>
</feature>
<dbReference type="OrthoDB" id="66726at2759"/>
<evidence type="ECO:0000256" key="10">
    <source>
        <dbReference type="ARBA" id="ARBA00022989"/>
    </source>
</evidence>
<evidence type="ECO:0000256" key="3">
    <source>
        <dbReference type="ARBA" id="ARBA00012483"/>
    </source>
</evidence>
<evidence type="ECO:0000256" key="1">
    <source>
        <dbReference type="ARBA" id="ARBA00000900"/>
    </source>
</evidence>
<dbReference type="GO" id="GO:0008270">
    <property type="term" value="F:zinc ion binding"/>
    <property type="evidence" value="ECO:0007669"/>
    <property type="project" value="UniProtKB-KW"/>
</dbReference>
<dbReference type="PANTHER" id="PTHR47568">
    <property type="match status" value="1"/>
</dbReference>
<dbReference type="GO" id="GO:0061630">
    <property type="term" value="F:ubiquitin protein ligase activity"/>
    <property type="evidence" value="ECO:0007669"/>
    <property type="project" value="UniProtKB-EC"/>
</dbReference>
<keyword evidence="11 14" id="KW-0472">Membrane</keyword>
<gene>
    <name evidence="16" type="ORF">Tsubulata_009685</name>
</gene>
<feature type="domain" description="RING-type" evidence="15">
    <location>
        <begin position="326"/>
        <end position="361"/>
    </location>
</feature>
<evidence type="ECO:0000256" key="13">
    <source>
        <dbReference type="SAM" id="MobiDB-lite"/>
    </source>
</evidence>
<keyword evidence="4" id="KW-0808">Transferase</keyword>
<keyword evidence="5 14" id="KW-0812">Transmembrane</keyword>
<organism evidence="16 17">
    <name type="scientific">Turnera subulata</name>
    <dbReference type="NCBI Taxonomy" id="218843"/>
    <lineage>
        <taxon>Eukaryota</taxon>
        <taxon>Viridiplantae</taxon>
        <taxon>Streptophyta</taxon>
        <taxon>Embryophyta</taxon>
        <taxon>Tracheophyta</taxon>
        <taxon>Spermatophyta</taxon>
        <taxon>Magnoliopsida</taxon>
        <taxon>eudicotyledons</taxon>
        <taxon>Gunneridae</taxon>
        <taxon>Pentapetalae</taxon>
        <taxon>rosids</taxon>
        <taxon>fabids</taxon>
        <taxon>Malpighiales</taxon>
        <taxon>Passifloraceae</taxon>
        <taxon>Turnera</taxon>
    </lineage>
</organism>
<dbReference type="InterPro" id="IPR001841">
    <property type="entry name" value="Znf_RING"/>
</dbReference>
<dbReference type="InterPro" id="IPR022170">
    <property type="entry name" value="MUL1-like"/>
</dbReference>
<evidence type="ECO:0000256" key="12">
    <source>
        <dbReference type="PROSITE-ProRule" id="PRU00175"/>
    </source>
</evidence>
<evidence type="ECO:0000256" key="5">
    <source>
        <dbReference type="ARBA" id="ARBA00022692"/>
    </source>
</evidence>